<feature type="domain" description="DUF4218" evidence="1">
    <location>
        <begin position="260"/>
        <end position="372"/>
    </location>
</feature>
<gene>
    <name evidence="3 4" type="primary">LOC116207115</name>
</gene>
<dbReference type="OrthoDB" id="1301667at2759"/>
<sequence length="426" mass="50016">MLSGWSTKGKLACPICNKDTCSFTLKNGQKQCYMGHRRFLDSQHSWRKSKKFDGKSEYRSKPEELSGDDVLRQLRQVENVRFGKPPNQRKRKRSDGELNWTKRSIFFELPYWKTLKLRHNLDVMHIEKNICENILSTLMNIEKKTKDNIKTRLDLEELGIRKELHLQRGGDRLWVPQACYTLTLQERRKLCGWLGLVKLPDGYGSKFSRVVANDAAKVSGMKSHDYHIFLQRLLPAASYGFLRKDVYVALSELSNFFKELCSKVVNREKLELLKHDIILILCKLEMIYPPSFFVIMVHLAIHLPREVELGGPVQYRWMYFVERLLRTLKDSVRNKARPEGSIAEAYIAKECLNFCSMYFRGIETRFNREDRNYDGSKTDESSGFLIFKQKTRPLGAAKYKVLSKSERDKIQWYILHNCSEIDAYRK</sequence>
<dbReference type="AlphaFoldDB" id="A0A6P8DH30"/>
<accession>A0A6P8DH30</accession>
<organism evidence="2 3">
    <name type="scientific">Punica granatum</name>
    <name type="common">Pomegranate</name>
    <dbReference type="NCBI Taxonomy" id="22663"/>
    <lineage>
        <taxon>Eukaryota</taxon>
        <taxon>Viridiplantae</taxon>
        <taxon>Streptophyta</taxon>
        <taxon>Embryophyta</taxon>
        <taxon>Tracheophyta</taxon>
        <taxon>Spermatophyta</taxon>
        <taxon>Magnoliopsida</taxon>
        <taxon>eudicotyledons</taxon>
        <taxon>Gunneridae</taxon>
        <taxon>Pentapetalae</taxon>
        <taxon>rosids</taxon>
        <taxon>malvids</taxon>
        <taxon>Myrtales</taxon>
        <taxon>Lythraceae</taxon>
        <taxon>Punica</taxon>
    </lineage>
</organism>
<dbReference type="Pfam" id="PF02992">
    <property type="entry name" value="Transposase_21"/>
    <property type="match status" value="1"/>
</dbReference>
<evidence type="ECO:0000313" key="2">
    <source>
        <dbReference type="Proteomes" id="UP000515151"/>
    </source>
</evidence>
<evidence type="ECO:0000313" key="3">
    <source>
        <dbReference type="RefSeq" id="XP_031395830.1"/>
    </source>
</evidence>
<dbReference type="InterPro" id="IPR004242">
    <property type="entry name" value="Transposase_21"/>
</dbReference>
<dbReference type="RefSeq" id="XP_031395831.1">
    <property type="nucleotide sequence ID" value="XM_031539971.1"/>
</dbReference>
<name>A0A6P8DH30_PUNGR</name>
<keyword evidence="2" id="KW-1185">Reference proteome</keyword>
<evidence type="ECO:0000259" key="1">
    <source>
        <dbReference type="Pfam" id="PF13960"/>
    </source>
</evidence>
<dbReference type="Pfam" id="PF13960">
    <property type="entry name" value="DUF4218"/>
    <property type="match status" value="1"/>
</dbReference>
<reference evidence="3 4" key="2">
    <citation type="submission" date="2025-04" db="UniProtKB">
        <authorList>
            <consortium name="RefSeq"/>
        </authorList>
    </citation>
    <scope>IDENTIFICATION</scope>
    <source>
        <tissue evidence="3 4">Leaf</tissue>
    </source>
</reference>
<dbReference type="GeneID" id="116207115"/>
<protein>
    <submittedName>
        <fullName evidence="3 4">Uncharacterized protein LOC116207115 isoform X1</fullName>
    </submittedName>
</protein>
<dbReference type="InterPro" id="IPR025452">
    <property type="entry name" value="DUF4218"/>
</dbReference>
<proteinExistence type="predicted"/>
<dbReference type="Proteomes" id="UP000515151">
    <property type="component" value="Chromosome 5"/>
</dbReference>
<dbReference type="PANTHER" id="PTHR48258:SF6">
    <property type="entry name" value="LEUCINE-RICH REPEAT DOMAIN, L DOMAIN-CONTAINING PROTEIN"/>
    <property type="match status" value="1"/>
</dbReference>
<reference evidence="2" key="1">
    <citation type="journal article" date="2020" name="Plant Biotechnol. J.">
        <title>The pomegranate (Punica granatum L.) draft genome dissects genetic divergence between soft- and hard-seeded cultivars.</title>
        <authorList>
            <person name="Luo X."/>
            <person name="Li H."/>
            <person name="Wu Z."/>
            <person name="Yao W."/>
            <person name="Zhao P."/>
            <person name="Cao D."/>
            <person name="Yu H."/>
            <person name="Li K."/>
            <person name="Poudel K."/>
            <person name="Zhao D."/>
            <person name="Zhang F."/>
            <person name="Xia X."/>
            <person name="Chen L."/>
            <person name="Wang Q."/>
            <person name="Jing D."/>
            <person name="Cao S."/>
        </authorList>
    </citation>
    <scope>NUCLEOTIDE SEQUENCE [LARGE SCALE GENOMIC DNA]</scope>
</reference>
<evidence type="ECO:0000313" key="4">
    <source>
        <dbReference type="RefSeq" id="XP_031395831.1"/>
    </source>
</evidence>
<dbReference type="RefSeq" id="XP_031395830.1">
    <property type="nucleotide sequence ID" value="XM_031539970.1"/>
</dbReference>
<dbReference type="PANTHER" id="PTHR48258">
    <property type="entry name" value="DUF4218 DOMAIN-CONTAINING PROTEIN-RELATED"/>
    <property type="match status" value="1"/>
</dbReference>